<evidence type="ECO:0000256" key="1">
    <source>
        <dbReference type="SAM" id="MobiDB-lite"/>
    </source>
</evidence>
<evidence type="ECO:0000313" key="2">
    <source>
        <dbReference type="EMBL" id="KAK5699941.1"/>
    </source>
</evidence>
<feature type="region of interest" description="Disordered" evidence="1">
    <location>
        <begin position="218"/>
        <end position="251"/>
    </location>
</feature>
<comment type="caution">
    <text evidence="2">The sequence shown here is derived from an EMBL/GenBank/DDBJ whole genome shotgun (WGS) entry which is preliminary data.</text>
</comment>
<sequence>MAGTMISETEHTLLSMTEPTAAAPTFFGDTEIDAATTDDELAAVYWHLVTSNRLAGYGRKQQPHTAIDDSFWYFGTSLAYDPYYDPIPDMFGKQDETAPPTPTAARPAKRKRVDSLVSADQVHTQPAIPDDIMQLAATIKGLPITSVGRRTGHDFPSRHRLRRCDGLQGEVSRKTGVLTLAGQLRAWKGDSRLFSEAWWGYLCEEGYEKGGCEVEEVKSEDGGVVLPRKRQRTAEPSPRKKQKTKVQETEMVASGRKTFNSILAAP</sequence>
<organism evidence="2 3">
    <name type="scientific">Elasticomyces elasticus</name>
    <dbReference type="NCBI Taxonomy" id="574655"/>
    <lineage>
        <taxon>Eukaryota</taxon>
        <taxon>Fungi</taxon>
        <taxon>Dikarya</taxon>
        <taxon>Ascomycota</taxon>
        <taxon>Pezizomycotina</taxon>
        <taxon>Dothideomycetes</taxon>
        <taxon>Dothideomycetidae</taxon>
        <taxon>Mycosphaerellales</taxon>
        <taxon>Teratosphaeriaceae</taxon>
        <taxon>Elasticomyces</taxon>
    </lineage>
</organism>
<dbReference type="AlphaFoldDB" id="A0AAN7W629"/>
<dbReference type="Proteomes" id="UP001310594">
    <property type="component" value="Unassembled WGS sequence"/>
</dbReference>
<dbReference type="EMBL" id="JAVRQU010000008">
    <property type="protein sequence ID" value="KAK5699941.1"/>
    <property type="molecule type" value="Genomic_DNA"/>
</dbReference>
<evidence type="ECO:0000313" key="3">
    <source>
        <dbReference type="Proteomes" id="UP001310594"/>
    </source>
</evidence>
<gene>
    <name evidence="2" type="ORF">LTR97_006075</name>
</gene>
<accession>A0AAN7W629</accession>
<protein>
    <submittedName>
        <fullName evidence="2">Uncharacterized protein</fullName>
    </submittedName>
</protein>
<reference evidence="2" key="1">
    <citation type="submission" date="2023-08" db="EMBL/GenBank/DDBJ databases">
        <title>Black Yeasts Isolated from many extreme environments.</title>
        <authorList>
            <person name="Coleine C."/>
            <person name="Stajich J.E."/>
            <person name="Selbmann L."/>
        </authorList>
    </citation>
    <scope>NUCLEOTIDE SEQUENCE</scope>
    <source>
        <strain evidence="2">CCFEE 5810</strain>
    </source>
</reference>
<proteinExistence type="predicted"/>
<name>A0AAN7W629_9PEZI</name>